<reference evidence="3 4" key="1">
    <citation type="journal article" date="2019" name="Int. J. Syst. Evol. Microbiol.">
        <title>The Global Catalogue of Microorganisms (GCM) 10K type strain sequencing project: providing services to taxonomists for standard genome sequencing and annotation.</title>
        <authorList>
            <consortium name="The Broad Institute Genomics Platform"/>
            <consortium name="The Broad Institute Genome Sequencing Center for Infectious Disease"/>
            <person name="Wu L."/>
            <person name="Ma J."/>
        </authorList>
    </citation>
    <scope>NUCLEOTIDE SEQUENCE [LARGE SCALE GENOMIC DNA]</scope>
    <source>
        <strain evidence="3 4">JCM 13249</strain>
    </source>
</reference>
<evidence type="ECO:0000313" key="4">
    <source>
        <dbReference type="Proteomes" id="UP001500655"/>
    </source>
</evidence>
<dbReference type="Pfam" id="PF00535">
    <property type="entry name" value="Glycos_transf_2"/>
    <property type="match status" value="1"/>
</dbReference>
<dbReference type="Proteomes" id="UP001500655">
    <property type="component" value="Unassembled WGS sequence"/>
</dbReference>
<dbReference type="PANTHER" id="PTHR43685">
    <property type="entry name" value="GLYCOSYLTRANSFERASE"/>
    <property type="match status" value="1"/>
</dbReference>
<evidence type="ECO:0000256" key="1">
    <source>
        <dbReference type="SAM" id="MobiDB-lite"/>
    </source>
</evidence>
<feature type="domain" description="Glycosyltransferase 2-like" evidence="2">
    <location>
        <begin position="6"/>
        <end position="116"/>
    </location>
</feature>
<keyword evidence="4" id="KW-1185">Reference proteome</keyword>
<dbReference type="InterPro" id="IPR050834">
    <property type="entry name" value="Glycosyltransf_2"/>
</dbReference>
<accession>A0ABN2K2Z9</accession>
<name>A0ABN2K2Z9_9ACTN</name>
<dbReference type="EMBL" id="BAAALS010000007">
    <property type="protein sequence ID" value="GAA1747332.1"/>
    <property type="molecule type" value="Genomic_DNA"/>
</dbReference>
<dbReference type="SUPFAM" id="SSF53448">
    <property type="entry name" value="Nucleotide-diphospho-sugar transferases"/>
    <property type="match status" value="1"/>
</dbReference>
<dbReference type="PANTHER" id="PTHR43685:SF2">
    <property type="entry name" value="GLYCOSYLTRANSFERASE 2-LIKE DOMAIN-CONTAINING PROTEIN"/>
    <property type="match status" value="1"/>
</dbReference>
<evidence type="ECO:0000313" key="3">
    <source>
        <dbReference type="EMBL" id="GAA1747332.1"/>
    </source>
</evidence>
<dbReference type="InterPro" id="IPR029044">
    <property type="entry name" value="Nucleotide-diphossugar_trans"/>
</dbReference>
<feature type="region of interest" description="Disordered" evidence="1">
    <location>
        <begin position="320"/>
        <end position="365"/>
    </location>
</feature>
<gene>
    <name evidence="3" type="ORF">GCM10009681_18150</name>
</gene>
<evidence type="ECO:0000259" key="2">
    <source>
        <dbReference type="Pfam" id="PF00535"/>
    </source>
</evidence>
<comment type="caution">
    <text evidence="3">The sequence shown here is derived from an EMBL/GenBank/DDBJ whole genome shotgun (WGS) entry which is preliminary data.</text>
</comment>
<sequence length="365" mass="39752">MTSHAVVIPTVGRPSLELTLWSLVEESPESPLPDEVIVVNDRPLTRLVPMLPPALADRTRVVAGPGRGPAAARNVGWRAASADWVVFVDDDVVPLPSWPRDLVRDLAEAAPEVAGVQGVIEVPLPDRPTDWERQVAGLATAPWITADMAVRRGVLDEVGGFDERFPRAYREDTDLALRLRAAGYELARGKRRAEHPVGPAGPWVSVRRQRGNADDALLRRRYGPDWRRLAGAPRGRRPWHAATTVCAAAALLAFAARRRTPAVLAGAAWLALTADFAARRIAPGPRTPREVATMVATSAAIPPAATAYWLRGWYAHRDVPRLRGVPPPGGDPRGRTRDTMRRTGEPRGRADDARRGADDRFGAAR</sequence>
<dbReference type="InterPro" id="IPR001173">
    <property type="entry name" value="Glyco_trans_2-like"/>
</dbReference>
<protein>
    <submittedName>
        <fullName evidence="3">Glycosyltransferase</fullName>
    </submittedName>
</protein>
<dbReference type="RefSeq" id="WP_344078884.1">
    <property type="nucleotide sequence ID" value="NZ_BAAALS010000007.1"/>
</dbReference>
<dbReference type="Gene3D" id="3.90.550.10">
    <property type="entry name" value="Spore Coat Polysaccharide Biosynthesis Protein SpsA, Chain A"/>
    <property type="match status" value="1"/>
</dbReference>
<proteinExistence type="predicted"/>
<organism evidence="3 4">
    <name type="scientific">Luedemannella helvata</name>
    <dbReference type="NCBI Taxonomy" id="349315"/>
    <lineage>
        <taxon>Bacteria</taxon>
        <taxon>Bacillati</taxon>
        <taxon>Actinomycetota</taxon>
        <taxon>Actinomycetes</taxon>
        <taxon>Micromonosporales</taxon>
        <taxon>Micromonosporaceae</taxon>
        <taxon>Luedemannella</taxon>
    </lineage>
</organism>
<feature type="compositionally biased region" description="Basic and acidic residues" evidence="1">
    <location>
        <begin position="332"/>
        <end position="365"/>
    </location>
</feature>